<dbReference type="InterPro" id="IPR048868">
    <property type="entry name" value="OGG-like_put"/>
</dbReference>
<accession>A0A255H4U2</accession>
<keyword evidence="2" id="KW-1185">Reference proteome</keyword>
<evidence type="ECO:0000313" key="2">
    <source>
        <dbReference type="Proteomes" id="UP000216311"/>
    </source>
</evidence>
<gene>
    <name evidence="1" type="ORF">CGZ93_07320</name>
</gene>
<protein>
    <submittedName>
        <fullName evidence="1">Uncharacterized protein</fullName>
    </submittedName>
</protein>
<dbReference type="EMBL" id="NMVQ01000010">
    <property type="protein sequence ID" value="OYO22655.1"/>
    <property type="molecule type" value="Genomic_DNA"/>
</dbReference>
<sequence>MSEHLAAGAKIARMAGAEAGYRYLNNEGYSKYLRAAFFTKWLYFTTAVQGLDDTAAAPIRDMQVRNWIATHADVRLELGSTALYGRYLVLLDAWGHPEDAAWSLSRSQVEREIFGLATGR</sequence>
<dbReference type="OrthoDB" id="4077754at2"/>
<evidence type="ECO:0000313" key="1">
    <source>
        <dbReference type="EMBL" id="OYO22655.1"/>
    </source>
</evidence>
<name>A0A255H4U2_9ACTN</name>
<dbReference type="Pfam" id="PF21790">
    <property type="entry name" value="OGG"/>
    <property type="match status" value="1"/>
</dbReference>
<organism evidence="1 2">
    <name type="scientific">Enemella dayhoffiae</name>
    <dbReference type="NCBI Taxonomy" id="2016507"/>
    <lineage>
        <taxon>Bacteria</taxon>
        <taxon>Bacillati</taxon>
        <taxon>Actinomycetota</taxon>
        <taxon>Actinomycetes</taxon>
        <taxon>Propionibacteriales</taxon>
        <taxon>Propionibacteriaceae</taxon>
        <taxon>Enemella</taxon>
    </lineage>
</organism>
<reference evidence="1 2" key="1">
    <citation type="submission" date="2017-07" db="EMBL/GenBank/DDBJ databases">
        <title>Draft whole genome sequences of clinical Proprionibacteriaceae strains.</title>
        <authorList>
            <person name="Bernier A.-M."/>
            <person name="Bernard K."/>
            <person name="Domingo M.-C."/>
        </authorList>
    </citation>
    <scope>NUCLEOTIDE SEQUENCE [LARGE SCALE GENOMIC DNA]</scope>
    <source>
        <strain evidence="1 2">NML 130396</strain>
    </source>
</reference>
<dbReference type="Proteomes" id="UP000216311">
    <property type="component" value="Unassembled WGS sequence"/>
</dbReference>
<proteinExistence type="predicted"/>
<comment type="caution">
    <text evidence="1">The sequence shown here is derived from an EMBL/GenBank/DDBJ whole genome shotgun (WGS) entry which is preliminary data.</text>
</comment>
<dbReference type="AlphaFoldDB" id="A0A255H4U2"/>